<dbReference type="EMBL" id="LNJC01000003">
    <property type="protein sequence ID" value="KYC51117.1"/>
    <property type="molecule type" value="Genomic_DNA"/>
</dbReference>
<evidence type="ECO:0000313" key="17">
    <source>
        <dbReference type="EMBL" id="KYC45155.1"/>
    </source>
</evidence>
<dbReference type="GO" id="GO:0160101">
    <property type="term" value="F:tRNA (guanine(10)-N2)-dimethyltransferase activity"/>
    <property type="evidence" value="ECO:0007669"/>
    <property type="project" value="UniProtKB-EC"/>
</dbReference>
<organism evidence="17 21">
    <name type="scientific">Candidatus Methanofastidiosum methylothiophilum</name>
    <dbReference type="NCBI Taxonomy" id="1705564"/>
    <lineage>
        <taxon>Archaea</taxon>
        <taxon>Methanobacteriati</taxon>
        <taxon>Methanobacteriota</taxon>
        <taxon>Stenosarchaea group</taxon>
        <taxon>Candidatus Methanofastidiosia</taxon>
        <taxon>Candidatus Methanofastidiosales</taxon>
        <taxon>Candidatus Methanofastidiosaceae</taxon>
        <taxon>Candidatus Methanofastidiosum</taxon>
    </lineage>
</organism>
<evidence type="ECO:0000256" key="2">
    <source>
        <dbReference type="ARBA" id="ARBA00011245"/>
    </source>
</evidence>
<dbReference type="PANTHER" id="PTHR14911:SF13">
    <property type="entry name" value="TRNA (GUANINE(6)-N2)-METHYLTRANSFERASE THUMP3"/>
    <property type="match status" value="1"/>
</dbReference>
<keyword evidence="6 17" id="KW-0808">Transferase</keyword>
<comment type="catalytic activity">
    <reaction evidence="10">
        <text>guanosine(10) in tRNA + 2 S-adenosyl-L-methionine = N(2)-dimethylguanosine(10) in tRNA + 2 S-adenosyl-L-homocysteine + 2 H(+)</text>
        <dbReference type="Rhea" id="RHEA:43124"/>
        <dbReference type="Rhea" id="RHEA-COMP:10355"/>
        <dbReference type="Rhea" id="RHEA-COMP:10358"/>
        <dbReference type="ChEBI" id="CHEBI:15378"/>
        <dbReference type="ChEBI" id="CHEBI:57856"/>
        <dbReference type="ChEBI" id="CHEBI:59789"/>
        <dbReference type="ChEBI" id="CHEBI:74269"/>
        <dbReference type="ChEBI" id="CHEBI:74513"/>
        <dbReference type="EC" id="2.1.1.213"/>
    </reaction>
</comment>
<evidence type="ECO:0000256" key="5">
    <source>
        <dbReference type="ARBA" id="ARBA00022603"/>
    </source>
</evidence>
<evidence type="ECO:0000313" key="19">
    <source>
        <dbReference type="EMBL" id="KYC51117.1"/>
    </source>
</evidence>
<evidence type="ECO:0000259" key="16">
    <source>
        <dbReference type="PROSITE" id="PS51165"/>
    </source>
</evidence>
<dbReference type="FunFam" id="3.40.50.150:FF:000251">
    <property type="entry name" value="Putative RNA methylase"/>
    <property type="match status" value="1"/>
</dbReference>
<reference evidence="20 21" key="1">
    <citation type="journal article" date="2016" name="ISME J.">
        <title>Chasing the elusive Euryarchaeota class WSA2: genomes reveal a uniquely fastidious methyl-reducing methanogen.</title>
        <authorList>
            <person name="Nobu M.K."/>
            <person name="Narihiro T."/>
            <person name="Kuroda K."/>
            <person name="Mei R."/>
            <person name="Liu W.T."/>
        </authorList>
    </citation>
    <scope>NUCLEOTIDE SEQUENCE [LARGE SCALE GENOMIC DNA]</scope>
    <source>
        <strain evidence="17">B03fssc0709_Meth_Bin005</strain>
        <strain evidence="18">B15fssc0709_Meth_Bin003</strain>
        <strain evidence="19">BMIXfssc0709_Meth_Bin006</strain>
    </source>
</reference>
<dbReference type="PROSITE" id="PS51165">
    <property type="entry name" value="THUMP"/>
    <property type="match status" value="1"/>
</dbReference>
<feature type="domain" description="THUMP" evidence="16">
    <location>
        <begin position="45"/>
        <end position="150"/>
    </location>
</feature>
<evidence type="ECO:0000256" key="8">
    <source>
        <dbReference type="ARBA" id="ARBA00022694"/>
    </source>
</evidence>
<evidence type="ECO:0000256" key="9">
    <source>
        <dbReference type="ARBA" id="ARBA00022884"/>
    </source>
</evidence>
<sequence>MNLLFFLSGSSISFAKEEVISLLDSSSKKYETVYAEGQLLIVKISKPDISFLSRLGLTHFVLDIVSDLVVDETFNKLLSKIEWGLYLNVDRTFKVRVKNKDNKEYGNLELIIAKSISKYFEDKIKADLTNPSDEIIGVIFKKRIFIGKKIFERNKKDFNKRKPQLRPFFSPTSIDPRIARAMINISQAQNEILDPFTGTGGILIEAGLIGLNTYGIDIEEKSVIGTKTNLSNYGISNYDIRIGDARKIFDIFGRRFESIVTDAPYGRSTKIDKDKEKMYIDCFSSILESFKRRCVIGLDREYPFDEIGFRIENIYSFRVHKSLTRYFHILSR</sequence>
<protein>
    <recommendedName>
        <fullName evidence="13">tRNA (guanine(10)-N(2))-dimethyltransferase</fullName>
        <ecNumber evidence="13">2.1.1.213</ecNumber>
    </recommendedName>
    <alternativeName>
        <fullName evidence="14">tRNA:G10 dimethyltransferase</fullName>
    </alternativeName>
</protein>
<comment type="subcellular location">
    <subcellularLocation>
        <location evidence="1">Cytoplasm</location>
    </subcellularLocation>
</comment>
<evidence type="ECO:0000256" key="10">
    <source>
        <dbReference type="ARBA" id="ARBA00051883"/>
    </source>
</evidence>
<keyword evidence="9 15" id="KW-0694">RNA-binding</keyword>
<dbReference type="GO" id="GO:0000049">
    <property type="term" value="F:tRNA binding"/>
    <property type="evidence" value="ECO:0007669"/>
    <property type="project" value="UniProtKB-KW"/>
</dbReference>
<dbReference type="Pfam" id="PF01170">
    <property type="entry name" value="UPF0020"/>
    <property type="match status" value="1"/>
</dbReference>
<dbReference type="SUPFAM" id="SSF53335">
    <property type="entry name" value="S-adenosyl-L-methionine-dependent methyltransferases"/>
    <property type="match status" value="1"/>
</dbReference>
<dbReference type="Pfam" id="PF02926">
    <property type="entry name" value="THUMP"/>
    <property type="match status" value="1"/>
</dbReference>
<evidence type="ECO:0000256" key="15">
    <source>
        <dbReference type="PROSITE-ProRule" id="PRU00529"/>
    </source>
</evidence>
<evidence type="ECO:0000256" key="12">
    <source>
        <dbReference type="ARBA" id="ARBA00061338"/>
    </source>
</evidence>
<dbReference type="CDD" id="cd11715">
    <property type="entry name" value="THUMP_AdoMetMT"/>
    <property type="match status" value="1"/>
</dbReference>
<evidence type="ECO:0000256" key="7">
    <source>
        <dbReference type="ARBA" id="ARBA00022691"/>
    </source>
</evidence>
<evidence type="ECO:0000313" key="21">
    <source>
        <dbReference type="Proteomes" id="UP000092401"/>
    </source>
</evidence>
<dbReference type="GO" id="GO:0005737">
    <property type="term" value="C:cytoplasm"/>
    <property type="evidence" value="ECO:0007669"/>
    <property type="project" value="UniProtKB-SubCell"/>
</dbReference>
<dbReference type="PATRIC" id="fig|1706436.3.peg.1142"/>
<dbReference type="InterPro" id="IPR029063">
    <property type="entry name" value="SAM-dependent_MTases_sf"/>
</dbReference>
<evidence type="ECO:0000256" key="6">
    <source>
        <dbReference type="ARBA" id="ARBA00022679"/>
    </source>
</evidence>
<name>A0A150IK51_9EURY</name>
<dbReference type="Proteomes" id="UP000091929">
    <property type="component" value="Unassembled WGS sequence"/>
</dbReference>
<dbReference type="InterPro" id="IPR000241">
    <property type="entry name" value="RlmKL-like_Mtase"/>
</dbReference>
<dbReference type="Proteomes" id="UP000092403">
    <property type="component" value="Unassembled WGS sequence"/>
</dbReference>
<dbReference type="PATRIC" id="fig|1706438.3.peg.243"/>
<proteinExistence type="inferred from homology"/>
<accession>A0A150IUY3</accession>
<dbReference type="Gene3D" id="3.40.50.150">
    <property type="entry name" value="Vaccinia Virus protein VP39"/>
    <property type="match status" value="1"/>
</dbReference>
<dbReference type="InterPro" id="IPR004114">
    <property type="entry name" value="THUMP_dom"/>
</dbReference>
<dbReference type="AlphaFoldDB" id="A0A150IK51"/>
<evidence type="ECO:0000256" key="4">
    <source>
        <dbReference type="ARBA" id="ARBA00022555"/>
    </source>
</evidence>
<evidence type="ECO:0000256" key="3">
    <source>
        <dbReference type="ARBA" id="ARBA00022490"/>
    </source>
</evidence>
<accession>A0A150J1M7</accession>
<accession>A0A150IK51</accession>
<dbReference type="Proteomes" id="UP000092401">
    <property type="component" value="Unassembled WGS sequence"/>
</dbReference>
<dbReference type="EMBL" id="LNGF01000002">
    <property type="protein sequence ID" value="KYC48678.1"/>
    <property type="molecule type" value="Genomic_DNA"/>
</dbReference>
<evidence type="ECO:0000256" key="11">
    <source>
        <dbReference type="ARBA" id="ARBA00054380"/>
    </source>
</evidence>
<gene>
    <name evidence="17" type="ORF">APG10_01126</name>
    <name evidence="18" type="ORF">APG11_00188</name>
    <name evidence="19" type="ORF">APG12_00243</name>
</gene>
<keyword evidence="8" id="KW-0819">tRNA processing</keyword>
<dbReference type="EC" id="2.1.1.213" evidence="13"/>
<dbReference type="GO" id="GO:0030488">
    <property type="term" value="P:tRNA methylation"/>
    <property type="evidence" value="ECO:0007669"/>
    <property type="project" value="TreeGrafter"/>
</dbReference>
<comment type="caution">
    <text evidence="17">The sequence shown here is derived from an EMBL/GenBank/DDBJ whole genome shotgun (WGS) entry which is preliminary data.</text>
</comment>
<keyword evidence="3" id="KW-0963">Cytoplasm</keyword>
<keyword evidence="4" id="KW-0820">tRNA-binding</keyword>
<dbReference type="SUPFAM" id="SSF143437">
    <property type="entry name" value="THUMP domain-like"/>
    <property type="match status" value="1"/>
</dbReference>
<evidence type="ECO:0000256" key="14">
    <source>
        <dbReference type="ARBA" id="ARBA00082665"/>
    </source>
</evidence>
<comment type="function">
    <text evidence="11">Catalyzes the adenosylmethionine-dependent methylation of the exocyclic amino group (N(2)) of guanosine at position 10 of various tRNAs. Acts via a two-step process that leads to the formation of either N(2)-monomethyl (m(2)G) or N(2)-dimethylguanosine (m(2)(2)G).</text>
</comment>
<keyword evidence="7" id="KW-0949">S-adenosyl-L-methionine</keyword>
<evidence type="ECO:0000256" key="13">
    <source>
        <dbReference type="ARBA" id="ARBA00066936"/>
    </source>
</evidence>
<evidence type="ECO:0000313" key="18">
    <source>
        <dbReference type="EMBL" id="KYC48678.1"/>
    </source>
</evidence>
<comment type="subunit">
    <text evidence="2">Monomer.</text>
</comment>
<dbReference type="EMBL" id="LNGE01000028">
    <property type="protein sequence ID" value="KYC45155.1"/>
    <property type="molecule type" value="Genomic_DNA"/>
</dbReference>
<evidence type="ECO:0000256" key="1">
    <source>
        <dbReference type="ARBA" id="ARBA00004496"/>
    </source>
</evidence>
<dbReference type="PANTHER" id="PTHR14911">
    <property type="entry name" value="THUMP DOMAIN-CONTAINING"/>
    <property type="match status" value="1"/>
</dbReference>
<evidence type="ECO:0000313" key="20">
    <source>
        <dbReference type="Proteomes" id="UP000091929"/>
    </source>
</evidence>
<dbReference type="PATRIC" id="fig|1706437.3.peg.188"/>
<dbReference type="CDD" id="cd02440">
    <property type="entry name" value="AdoMet_MTases"/>
    <property type="match status" value="1"/>
</dbReference>
<comment type="similarity">
    <text evidence="12">Belongs to the methyltransferase superfamily. Trm-G10 family.</text>
</comment>
<keyword evidence="5 17" id="KW-0489">Methyltransferase</keyword>